<dbReference type="OrthoDB" id="2438869at2759"/>
<accession>A0A8H4A7S9</accession>
<name>A0A8H4A7S9_GIGMA</name>
<evidence type="ECO:0000313" key="2">
    <source>
        <dbReference type="Proteomes" id="UP000439903"/>
    </source>
</evidence>
<proteinExistence type="predicted"/>
<dbReference type="Proteomes" id="UP000439903">
    <property type="component" value="Unassembled WGS sequence"/>
</dbReference>
<organism evidence="1 2">
    <name type="scientific">Gigaspora margarita</name>
    <dbReference type="NCBI Taxonomy" id="4874"/>
    <lineage>
        <taxon>Eukaryota</taxon>
        <taxon>Fungi</taxon>
        <taxon>Fungi incertae sedis</taxon>
        <taxon>Mucoromycota</taxon>
        <taxon>Glomeromycotina</taxon>
        <taxon>Glomeromycetes</taxon>
        <taxon>Diversisporales</taxon>
        <taxon>Gigasporaceae</taxon>
        <taxon>Gigaspora</taxon>
    </lineage>
</organism>
<protein>
    <submittedName>
        <fullName evidence="1">Uncharacterized protein</fullName>
    </submittedName>
</protein>
<sequence>MSQQNIQQNCSICLKSIIYHRNITDNLKIKINNCPDKKYYKDLKVGIDKLCLECYMKIVDSHQCQISTINRNNELDNSNFNGN</sequence>
<evidence type="ECO:0000313" key="1">
    <source>
        <dbReference type="EMBL" id="KAF0452888.1"/>
    </source>
</evidence>
<gene>
    <name evidence="1" type="ORF">F8M41_001853</name>
</gene>
<comment type="caution">
    <text evidence="1">The sequence shown here is derived from an EMBL/GenBank/DDBJ whole genome shotgun (WGS) entry which is preliminary data.</text>
</comment>
<keyword evidence="2" id="KW-1185">Reference proteome</keyword>
<dbReference type="EMBL" id="WTPW01001151">
    <property type="protein sequence ID" value="KAF0452888.1"/>
    <property type="molecule type" value="Genomic_DNA"/>
</dbReference>
<reference evidence="1 2" key="1">
    <citation type="journal article" date="2019" name="Environ. Microbiol.">
        <title>At the nexus of three kingdoms: the genome of the mycorrhizal fungus Gigaspora margarita provides insights into plant, endobacterial and fungal interactions.</title>
        <authorList>
            <person name="Venice F."/>
            <person name="Ghignone S."/>
            <person name="Salvioli di Fossalunga A."/>
            <person name="Amselem J."/>
            <person name="Novero M."/>
            <person name="Xianan X."/>
            <person name="Sedzielewska Toro K."/>
            <person name="Morin E."/>
            <person name="Lipzen A."/>
            <person name="Grigoriev I.V."/>
            <person name="Henrissat B."/>
            <person name="Martin F.M."/>
            <person name="Bonfante P."/>
        </authorList>
    </citation>
    <scope>NUCLEOTIDE SEQUENCE [LARGE SCALE GENOMIC DNA]</scope>
    <source>
        <strain evidence="1 2">BEG34</strain>
    </source>
</reference>
<dbReference type="AlphaFoldDB" id="A0A8H4A7S9"/>